<protein>
    <submittedName>
        <fullName evidence="1">Uncharacterized protein</fullName>
    </submittedName>
</protein>
<organism evidence="1">
    <name type="scientific">Anguilla anguilla</name>
    <name type="common">European freshwater eel</name>
    <name type="synonym">Muraena anguilla</name>
    <dbReference type="NCBI Taxonomy" id="7936"/>
    <lineage>
        <taxon>Eukaryota</taxon>
        <taxon>Metazoa</taxon>
        <taxon>Chordata</taxon>
        <taxon>Craniata</taxon>
        <taxon>Vertebrata</taxon>
        <taxon>Euteleostomi</taxon>
        <taxon>Actinopterygii</taxon>
        <taxon>Neopterygii</taxon>
        <taxon>Teleostei</taxon>
        <taxon>Anguilliformes</taxon>
        <taxon>Anguillidae</taxon>
        <taxon>Anguilla</taxon>
    </lineage>
</organism>
<reference evidence="1" key="2">
    <citation type="journal article" date="2015" name="Fish Shellfish Immunol.">
        <title>Early steps in the European eel (Anguilla anguilla)-Vibrio vulnificus interaction in the gills: Role of the RtxA13 toxin.</title>
        <authorList>
            <person name="Callol A."/>
            <person name="Pajuelo D."/>
            <person name="Ebbesson L."/>
            <person name="Teles M."/>
            <person name="MacKenzie S."/>
            <person name="Amaro C."/>
        </authorList>
    </citation>
    <scope>NUCLEOTIDE SEQUENCE</scope>
</reference>
<dbReference type="EMBL" id="GBXM01068527">
    <property type="protein sequence ID" value="JAH40050.1"/>
    <property type="molecule type" value="Transcribed_RNA"/>
</dbReference>
<reference evidence="1" key="1">
    <citation type="submission" date="2014-11" db="EMBL/GenBank/DDBJ databases">
        <authorList>
            <person name="Amaro Gonzalez C."/>
        </authorList>
    </citation>
    <scope>NUCLEOTIDE SEQUENCE</scope>
</reference>
<dbReference type="AlphaFoldDB" id="A0A0E9SH97"/>
<proteinExistence type="predicted"/>
<sequence length="41" mass="4738">MVSLMYTIPSSHCWSTMEYWTATMKCTFGLNTMCTCRESTC</sequence>
<evidence type="ECO:0000313" key="1">
    <source>
        <dbReference type="EMBL" id="JAH40050.1"/>
    </source>
</evidence>
<accession>A0A0E9SH97</accession>
<name>A0A0E9SH97_ANGAN</name>